<protein>
    <submittedName>
        <fullName evidence="7">ABC transporter ATP-binding protein</fullName>
    </submittedName>
</protein>
<dbReference type="Pfam" id="PF08352">
    <property type="entry name" value="oligo_HPY"/>
    <property type="match status" value="1"/>
</dbReference>
<keyword evidence="4" id="KW-0547">Nucleotide-binding</keyword>
<dbReference type="PROSITE" id="PS50893">
    <property type="entry name" value="ABC_TRANSPORTER_2"/>
    <property type="match status" value="1"/>
</dbReference>
<proteinExistence type="inferred from homology"/>
<dbReference type="PANTHER" id="PTHR43776">
    <property type="entry name" value="TRANSPORT ATP-BINDING PROTEIN"/>
    <property type="match status" value="1"/>
</dbReference>
<dbReference type="InterPro" id="IPR017871">
    <property type="entry name" value="ABC_transporter-like_CS"/>
</dbReference>
<evidence type="ECO:0000313" key="7">
    <source>
        <dbReference type="EMBL" id="MFD2263884.1"/>
    </source>
</evidence>
<keyword evidence="3" id="KW-0813">Transport</keyword>
<evidence type="ECO:0000256" key="2">
    <source>
        <dbReference type="ARBA" id="ARBA00005417"/>
    </source>
</evidence>
<dbReference type="EMBL" id="JBHUIP010000012">
    <property type="protein sequence ID" value="MFD2263884.1"/>
    <property type="molecule type" value="Genomic_DNA"/>
</dbReference>
<sequence>MSALIEIRDLDVTFGSVRAVEGVSFNVRAGTTLGLVGESGSGKTTISKVVLGLQEPSAGSVLYDGRDVQKLQRADKGWFRRQTQMIFQDPASSLSPRMTIRKALEEPLKIHDLPLKQHWPRVEELMRAIGLRPDHLEKYPHQLSGGQARRVGIARALILEPKLVVADEPTAGLDVSIQGDLLNLMDELQTRLSLTYLMVSHNLNVVRTVTDDVAVLYLGRLVETGSTKSIFAAPAHPYTRALLAANPEIDPHRTRKHEVLEGDVPSPYNRPSGCQFRTRCPMVQERCKTDNPALAALSDGRTVACHFPLA</sequence>
<dbReference type="PANTHER" id="PTHR43776:SF7">
    <property type="entry name" value="D,D-DIPEPTIDE TRANSPORT ATP-BINDING PROTEIN DDPF-RELATED"/>
    <property type="match status" value="1"/>
</dbReference>
<evidence type="ECO:0000256" key="4">
    <source>
        <dbReference type="ARBA" id="ARBA00022741"/>
    </source>
</evidence>
<dbReference type="RefSeq" id="WP_379876927.1">
    <property type="nucleotide sequence ID" value="NZ_JBHUIP010000012.1"/>
</dbReference>
<organism evidence="7 8">
    <name type="scientific">Lacibacterium aquatile</name>
    <dbReference type="NCBI Taxonomy" id="1168082"/>
    <lineage>
        <taxon>Bacteria</taxon>
        <taxon>Pseudomonadati</taxon>
        <taxon>Pseudomonadota</taxon>
        <taxon>Alphaproteobacteria</taxon>
        <taxon>Rhodospirillales</taxon>
        <taxon>Rhodospirillaceae</taxon>
    </lineage>
</organism>
<keyword evidence="8" id="KW-1185">Reference proteome</keyword>
<keyword evidence="5 7" id="KW-0067">ATP-binding</keyword>
<dbReference type="SMART" id="SM00382">
    <property type="entry name" value="AAA"/>
    <property type="match status" value="1"/>
</dbReference>
<comment type="caution">
    <text evidence="7">The sequence shown here is derived from an EMBL/GenBank/DDBJ whole genome shotgun (WGS) entry which is preliminary data.</text>
</comment>
<evidence type="ECO:0000256" key="3">
    <source>
        <dbReference type="ARBA" id="ARBA00022448"/>
    </source>
</evidence>
<dbReference type="InterPro" id="IPR013563">
    <property type="entry name" value="Oligopep_ABC_C"/>
</dbReference>
<name>A0ABW5DSH6_9PROT</name>
<reference evidence="8" key="1">
    <citation type="journal article" date="2019" name="Int. J. Syst. Evol. Microbiol.">
        <title>The Global Catalogue of Microorganisms (GCM) 10K type strain sequencing project: providing services to taxonomists for standard genome sequencing and annotation.</title>
        <authorList>
            <consortium name="The Broad Institute Genomics Platform"/>
            <consortium name="The Broad Institute Genome Sequencing Center for Infectious Disease"/>
            <person name="Wu L."/>
            <person name="Ma J."/>
        </authorList>
    </citation>
    <scope>NUCLEOTIDE SEQUENCE [LARGE SCALE GENOMIC DNA]</scope>
    <source>
        <strain evidence="8">CGMCC 1.19062</strain>
    </source>
</reference>
<gene>
    <name evidence="7" type="ORF">ACFSM5_13360</name>
</gene>
<feature type="domain" description="ABC transporter" evidence="6">
    <location>
        <begin position="5"/>
        <end position="243"/>
    </location>
</feature>
<dbReference type="NCBIfam" id="TIGR01727">
    <property type="entry name" value="oligo_HPY"/>
    <property type="match status" value="1"/>
</dbReference>
<dbReference type="Proteomes" id="UP001597295">
    <property type="component" value="Unassembled WGS sequence"/>
</dbReference>
<comment type="similarity">
    <text evidence="2">Belongs to the ABC transporter superfamily.</text>
</comment>
<dbReference type="Gene3D" id="3.40.50.300">
    <property type="entry name" value="P-loop containing nucleotide triphosphate hydrolases"/>
    <property type="match status" value="1"/>
</dbReference>
<dbReference type="Pfam" id="PF00005">
    <property type="entry name" value="ABC_tran"/>
    <property type="match status" value="1"/>
</dbReference>
<dbReference type="CDD" id="cd03257">
    <property type="entry name" value="ABC_NikE_OppD_transporters"/>
    <property type="match status" value="1"/>
</dbReference>
<dbReference type="SUPFAM" id="SSF52540">
    <property type="entry name" value="P-loop containing nucleoside triphosphate hydrolases"/>
    <property type="match status" value="1"/>
</dbReference>
<dbReference type="InterPro" id="IPR027417">
    <property type="entry name" value="P-loop_NTPase"/>
</dbReference>
<evidence type="ECO:0000256" key="5">
    <source>
        <dbReference type="ARBA" id="ARBA00022840"/>
    </source>
</evidence>
<evidence type="ECO:0000259" key="6">
    <source>
        <dbReference type="PROSITE" id="PS50893"/>
    </source>
</evidence>
<dbReference type="InterPro" id="IPR003593">
    <property type="entry name" value="AAA+_ATPase"/>
</dbReference>
<dbReference type="InterPro" id="IPR003439">
    <property type="entry name" value="ABC_transporter-like_ATP-bd"/>
</dbReference>
<dbReference type="GO" id="GO:0005524">
    <property type="term" value="F:ATP binding"/>
    <property type="evidence" value="ECO:0007669"/>
    <property type="project" value="UniProtKB-KW"/>
</dbReference>
<dbReference type="InterPro" id="IPR050319">
    <property type="entry name" value="ABC_transp_ATP-bind"/>
</dbReference>
<accession>A0ABW5DSH6</accession>
<evidence type="ECO:0000313" key="8">
    <source>
        <dbReference type="Proteomes" id="UP001597295"/>
    </source>
</evidence>
<evidence type="ECO:0000256" key="1">
    <source>
        <dbReference type="ARBA" id="ARBA00004417"/>
    </source>
</evidence>
<dbReference type="PROSITE" id="PS00211">
    <property type="entry name" value="ABC_TRANSPORTER_1"/>
    <property type="match status" value="1"/>
</dbReference>
<comment type="subcellular location">
    <subcellularLocation>
        <location evidence="1">Cell inner membrane</location>
        <topology evidence="1">Peripheral membrane protein</topology>
    </subcellularLocation>
</comment>